<reference evidence="2 3" key="1">
    <citation type="submission" date="2019-06" db="EMBL/GenBank/DDBJ databases">
        <title>Sequencing the genomes of 1000 actinobacteria strains.</title>
        <authorList>
            <person name="Klenk H.-P."/>
        </authorList>
    </citation>
    <scope>NUCLEOTIDE SEQUENCE [LARGE SCALE GENOMIC DNA]</scope>
    <source>
        <strain evidence="2 3">DSM 10596</strain>
    </source>
</reference>
<name>A0A542SMU6_9MICO</name>
<dbReference type="EMBL" id="VFNV01000001">
    <property type="protein sequence ID" value="TQK75567.1"/>
    <property type="molecule type" value="Genomic_DNA"/>
</dbReference>
<feature type="region of interest" description="Disordered" evidence="1">
    <location>
        <begin position="1"/>
        <end position="23"/>
    </location>
</feature>
<protein>
    <submittedName>
        <fullName evidence="2">Uncharacterized protein DUF3710</fullName>
    </submittedName>
</protein>
<organism evidence="2 3">
    <name type="scientific">Rarobacter incanus</name>
    <dbReference type="NCBI Taxonomy" id="153494"/>
    <lineage>
        <taxon>Bacteria</taxon>
        <taxon>Bacillati</taxon>
        <taxon>Actinomycetota</taxon>
        <taxon>Actinomycetes</taxon>
        <taxon>Micrococcales</taxon>
        <taxon>Rarobacteraceae</taxon>
        <taxon>Rarobacter</taxon>
    </lineage>
</organism>
<proteinExistence type="predicted"/>
<evidence type="ECO:0000256" key="1">
    <source>
        <dbReference type="SAM" id="MobiDB-lite"/>
    </source>
</evidence>
<dbReference type="InterPro" id="IPR022183">
    <property type="entry name" value="DUF3710"/>
</dbReference>
<comment type="caution">
    <text evidence="2">The sequence shown here is derived from an EMBL/GenBank/DDBJ whole genome shotgun (WGS) entry which is preliminary data.</text>
</comment>
<feature type="region of interest" description="Disordered" evidence="1">
    <location>
        <begin position="202"/>
        <end position="238"/>
    </location>
</feature>
<keyword evidence="3" id="KW-1185">Reference proteome</keyword>
<dbReference type="Pfam" id="PF12502">
    <property type="entry name" value="DUF3710"/>
    <property type="match status" value="1"/>
</dbReference>
<dbReference type="AlphaFoldDB" id="A0A542SMU6"/>
<accession>A0A542SMU6</accession>
<sequence>MGLFGRKKSAEKPAVAGDEATGDGAVDTVADATAKSGPYDVAERPELGNLIDFGVLRVPGIDGMNVRLQSDPNDVIGGIAIEVGKTNLQLNAFAAPKSAGIWDEVRDEIAASLTADGGFADVVQGPFGKELQARIPVRTARGGNHGHAPARFIGIDGPRWMLRAVITGEGATAAAAAEQVESLIAGTVVVRGSEARPPREILPLTAPVVAGQRPAAPQGATDKDFNPLERGPEITEVR</sequence>
<evidence type="ECO:0000313" key="2">
    <source>
        <dbReference type="EMBL" id="TQK75567.1"/>
    </source>
</evidence>
<dbReference type="Proteomes" id="UP000316181">
    <property type="component" value="Unassembled WGS sequence"/>
</dbReference>
<evidence type="ECO:0000313" key="3">
    <source>
        <dbReference type="Proteomes" id="UP000316181"/>
    </source>
</evidence>
<gene>
    <name evidence="2" type="ORF">FB389_0197</name>
</gene>
<feature type="compositionally biased region" description="Basic and acidic residues" evidence="1">
    <location>
        <begin position="221"/>
        <end position="238"/>
    </location>
</feature>